<dbReference type="Proteomes" id="UP001327560">
    <property type="component" value="Chromosome 5"/>
</dbReference>
<dbReference type="GO" id="GO:0005546">
    <property type="term" value="F:phosphatidylinositol-4,5-bisphosphate binding"/>
    <property type="evidence" value="ECO:0007669"/>
    <property type="project" value="InterPro"/>
</dbReference>
<dbReference type="InterPro" id="IPR046364">
    <property type="entry name" value="Exo70_C"/>
</dbReference>
<keyword evidence="3" id="KW-0268">Exocytosis</keyword>
<protein>
    <recommendedName>
        <fullName evidence="3">Exocyst subunit Exo70 family protein</fullName>
    </recommendedName>
</protein>
<dbReference type="Gene3D" id="1.20.1280.170">
    <property type="entry name" value="Exocyst complex component Exo70"/>
    <property type="match status" value="1"/>
</dbReference>
<evidence type="ECO:0000256" key="2">
    <source>
        <dbReference type="ARBA" id="ARBA00022448"/>
    </source>
</evidence>
<feature type="domain" description="Exocyst complex subunit Exo70 C-terminal" evidence="4">
    <location>
        <begin position="45"/>
        <end position="138"/>
    </location>
</feature>
<organism evidence="5 6">
    <name type="scientific">Canna indica</name>
    <name type="common">Indian-shot</name>
    <dbReference type="NCBI Taxonomy" id="4628"/>
    <lineage>
        <taxon>Eukaryota</taxon>
        <taxon>Viridiplantae</taxon>
        <taxon>Streptophyta</taxon>
        <taxon>Embryophyta</taxon>
        <taxon>Tracheophyta</taxon>
        <taxon>Spermatophyta</taxon>
        <taxon>Magnoliopsida</taxon>
        <taxon>Liliopsida</taxon>
        <taxon>Zingiberales</taxon>
        <taxon>Cannaceae</taxon>
        <taxon>Canna</taxon>
    </lineage>
</organism>
<gene>
    <name evidence="5" type="ORF">Cni_G16474</name>
</gene>
<sequence length="175" mass="19718">MVDLCTITETLIIVGYGNECIGVYKFLCKLIKGLYRLGFVGLTSSQLLSFSELVKSKRSTEKMFWILDLYNTISELLPEIDALFSFGSTAAVQEQAIASTSKLAEASHTMFINFEAVVEKEHSKSMPLDAVIQAPTRHADYIAKIITKVSLQKESLHLDFLFDRLHPEALFERTF</sequence>
<dbReference type="AlphaFoldDB" id="A0AAQ3KKY1"/>
<dbReference type="PANTHER" id="PTHR12542:SF17">
    <property type="entry name" value="EXOCYST SUBUNIT EXO70 FAMILY PROTEIN"/>
    <property type="match status" value="1"/>
</dbReference>
<dbReference type="SUPFAM" id="SSF74788">
    <property type="entry name" value="Cullin repeat-like"/>
    <property type="match status" value="1"/>
</dbReference>
<keyword evidence="3" id="KW-0653">Protein transport</keyword>
<dbReference type="InterPro" id="IPR004140">
    <property type="entry name" value="Exo70"/>
</dbReference>
<accession>A0AAQ3KKY1</accession>
<comment type="function">
    <text evidence="3">Component of the exocyst complex.</text>
</comment>
<evidence type="ECO:0000313" key="6">
    <source>
        <dbReference type="Proteomes" id="UP001327560"/>
    </source>
</evidence>
<dbReference type="GO" id="GO:0006887">
    <property type="term" value="P:exocytosis"/>
    <property type="evidence" value="ECO:0007669"/>
    <property type="project" value="UniProtKB-KW"/>
</dbReference>
<dbReference type="Pfam" id="PF03081">
    <property type="entry name" value="Exo70_C"/>
    <property type="match status" value="1"/>
</dbReference>
<reference evidence="5 6" key="1">
    <citation type="submission" date="2023-10" db="EMBL/GenBank/DDBJ databases">
        <title>Chromosome-scale genome assembly provides insights into flower coloration mechanisms of Canna indica.</title>
        <authorList>
            <person name="Li C."/>
        </authorList>
    </citation>
    <scope>NUCLEOTIDE SEQUENCE [LARGE SCALE GENOMIC DNA]</scope>
    <source>
        <tissue evidence="5">Flower</tissue>
    </source>
</reference>
<keyword evidence="2 3" id="KW-0813">Transport</keyword>
<dbReference type="InterPro" id="IPR016159">
    <property type="entry name" value="Cullin_repeat-like_dom_sf"/>
</dbReference>
<name>A0AAQ3KKY1_9LILI</name>
<keyword evidence="6" id="KW-1185">Reference proteome</keyword>
<evidence type="ECO:0000259" key="4">
    <source>
        <dbReference type="Pfam" id="PF03081"/>
    </source>
</evidence>
<evidence type="ECO:0000313" key="5">
    <source>
        <dbReference type="EMBL" id="WOL07727.1"/>
    </source>
</evidence>
<dbReference type="EMBL" id="CP136894">
    <property type="protein sequence ID" value="WOL07727.1"/>
    <property type="molecule type" value="Genomic_DNA"/>
</dbReference>
<dbReference type="GO" id="GO:0015031">
    <property type="term" value="P:protein transport"/>
    <property type="evidence" value="ECO:0007669"/>
    <property type="project" value="UniProtKB-KW"/>
</dbReference>
<evidence type="ECO:0000256" key="3">
    <source>
        <dbReference type="RuleBase" id="RU365026"/>
    </source>
</evidence>
<proteinExistence type="inferred from homology"/>
<dbReference type="PANTHER" id="PTHR12542">
    <property type="entry name" value="EXOCYST COMPLEX PROTEIN EXO70"/>
    <property type="match status" value="1"/>
</dbReference>
<comment type="similarity">
    <text evidence="1 3">Belongs to the EXO70 family.</text>
</comment>
<evidence type="ECO:0000256" key="1">
    <source>
        <dbReference type="ARBA" id="ARBA00006756"/>
    </source>
</evidence>
<dbReference type="GO" id="GO:0000145">
    <property type="term" value="C:exocyst"/>
    <property type="evidence" value="ECO:0007669"/>
    <property type="project" value="InterPro"/>
</dbReference>